<proteinExistence type="predicted"/>
<name>A0A8G2C2Q2_DESNO</name>
<organism evidence="1 2">
    <name type="scientific">Desulfomicrobium norvegicum (strain DSM 1741 / NCIMB 8310)</name>
    <name type="common">Desulfovibrio baculatus (strain Norway 4)</name>
    <name type="synonym">Desulfovibrio desulfuricans (strain Norway 4)</name>
    <dbReference type="NCBI Taxonomy" id="52561"/>
    <lineage>
        <taxon>Bacteria</taxon>
        <taxon>Pseudomonadati</taxon>
        <taxon>Thermodesulfobacteriota</taxon>
        <taxon>Desulfovibrionia</taxon>
        <taxon>Desulfovibrionales</taxon>
        <taxon>Desulfomicrobiaceae</taxon>
        <taxon>Desulfomicrobium</taxon>
    </lineage>
</organism>
<keyword evidence="2" id="KW-1185">Reference proteome</keyword>
<sequence length="61" mass="6823">MPEVFNSTYDIRMLLSATGRLRDGKEIDIPGPAFVRNLLMNKLDKTQIGALLREFGIVGDD</sequence>
<protein>
    <submittedName>
        <fullName evidence="1">Oleate hydratase</fullName>
    </submittedName>
</protein>
<accession>A0A8G2C2Q2</accession>
<dbReference type="Proteomes" id="UP000199581">
    <property type="component" value="Unassembled WGS sequence"/>
</dbReference>
<evidence type="ECO:0000313" key="1">
    <source>
        <dbReference type="EMBL" id="SFL70618.1"/>
    </source>
</evidence>
<dbReference type="RefSeq" id="WP_244150327.1">
    <property type="nucleotide sequence ID" value="NZ_FOTO01000005.1"/>
</dbReference>
<gene>
    <name evidence="1" type="ORF">SAMN05421830_10573</name>
</gene>
<dbReference type="AlphaFoldDB" id="A0A8G2C2Q2"/>
<reference evidence="1 2" key="1">
    <citation type="submission" date="2016-10" db="EMBL/GenBank/DDBJ databases">
        <authorList>
            <person name="Varghese N."/>
            <person name="Submissions S."/>
        </authorList>
    </citation>
    <scope>NUCLEOTIDE SEQUENCE [LARGE SCALE GENOMIC DNA]</scope>
    <source>
        <strain evidence="1 2">DSM 1741</strain>
    </source>
</reference>
<dbReference type="EMBL" id="FOTO01000005">
    <property type="protein sequence ID" value="SFL70618.1"/>
    <property type="molecule type" value="Genomic_DNA"/>
</dbReference>
<comment type="caution">
    <text evidence="1">The sequence shown here is derived from an EMBL/GenBank/DDBJ whole genome shotgun (WGS) entry which is preliminary data.</text>
</comment>
<evidence type="ECO:0000313" key="2">
    <source>
        <dbReference type="Proteomes" id="UP000199581"/>
    </source>
</evidence>